<accession>A0A420HPA8</accession>
<protein>
    <submittedName>
        <fullName evidence="1">Uncharacterized protein</fullName>
    </submittedName>
</protein>
<proteinExistence type="predicted"/>
<evidence type="ECO:0000313" key="1">
    <source>
        <dbReference type="EMBL" id="RKF59275.1"/>
    </source>
</evidence>
<gene>
    <name evidence="1" type="ORF">OnM2_c5447o47</name>
</gene>
<dbReference type="EMBL" id="MCFK01006152">
    <property type="protein sequence ID" value="RKF59275.1"/>
    <property type="molecule type" value="Genomic_DNA"/>
</dbReference>
<reference evidence="1 2" key="1">
    <citation type="journal article" date="2018" name="BMC Genomics">
        <title>Comparative genome analyses reveal sequence features reflecting distinct modes of host-adaptation between dicot and monocot powdery mildew.</title>
        <authorList>
            <person name="Wu Y."/>
            <person name="Ma X."/>
            <person name="Pan Z."/>
            <person name="Kale S.D."/>
            <person name="Song Y."/>
            <person name="King H."/>
            <person name="Zhang Q."/>
            <person name="Presley C."/>
            <person name="Deng X."/>
            <person name="Wei C.I."/>
            <person name="Xiao S."/>
        </authorList>
    </citation>
    <scope>NUCLEOTIDE SEQUENCE [LARGE SCALE GENOMIC DNA]</scope>
    <source>
        <strain evidence="1">UMSG2</strain>
    </source>
</reference>
<sequence length="58" mass="6226">MITSPSALILGVDATLVLFSAVEMSRDLPGPLLPLKYSECSNRWAITSTCLTGLRCRG</sequence>
<keyword evidence="2" id="KW-1185">Reference proteome</keyword>
<dbReference type="Proteomes" id="UP000286134">
    <property type="component" value="Unassembled WGS sequence"/>
</dbReference>
<dbReference type="AlphaFoldDB" id="A0A420HPA8"/>
<organism evidence="1 2">
    <name type="scientific">Erysiphe neolycopersici</name>
    <dbReference type="NCBI Taxonomy" id="212602"/>
    <lineage>
        <taxon>Eukaryota</taxon>
        <taxon>Fungi</taxon>
        <taxon>Dikarya</taxon>
        <taxon>Ascomycota</taxon>
        <taxon>Pezizomycotina</taxon>
        <taxon>Leotiomycetes</taxon>
        <taxon>Erysiphales</taxon>
        <taxon>Erysiphaceae</taxon>
        <taxon>Erysiphe</taxon>
    </lineage>
</organism>
<comment type="caution">
    <text evidence="1">The sequence shown here is derived from an EMBL/GenBank/DDBJ whole genome shotgun (WGS) entry which is preliminary data.</text>
</comment>
<evidence type="ECO:0000313" key="2">
    <source>
        <dbReference type="Proteomes" id="UP000286134"/>
    </source>
</evidence>
<name>A0A420HPA8_9PEZI</name>